<evidence type="ECO:0000313" key="11">
    <source>
        <dbReference type="Proteomes" id="UP000319619"/>
    </source>
</evidence>
<dbReference type="PANTHER" id="PTHR43553">
    <property type="entry name" value="HEAVY METAL TRANSPORTER"/>
    <property type="match status" value="1"/>
</dbReference>
<dbReference type="PROSITE" id="PS00211">
    <property type="entry name" value="ABC_TRANSPORTER_1"/>
    <property type="match status" value="1"/>
</dbReference>
<dbReference type="GO" id="GO:0016887">
    <property type="term" value="F:ATP hydrolysis activity"/>
    <property type="evidence" value="ECO:0007669"/>
    <property type="project" value="InterPro"/>
</dbReference>
<dbReference type="InterPro" id="IPR027417">
    <property type="entry name" value="P-loop_NTPase"/>
</dbReference>
<keyword evidence="3" id="KW-0813">Transport</keyword>
<protein>
    <submittedName>
        <fullName evidence="10">Energy-coupling factor transporter ATPase</fullName>
    </submittedName>
</protein>
<dbReference type="Proteomes" id="UP000319619">
    <property type="component" value="Unassembled WGS sequence"/>
</dbReference>
<dbReference type="InterPro" id="IPR050095">
    <property type="entry name" value="ECF_ABC_transporter_ATP-bd"/>
</dbReference>
<dbReference type="InterPro" id="IPR003439">
    <property type="entry name" value="ABC_transporter-like_ATP-bd"/>
</dbReference>
<evidence type="ECO:0000313" key="10">
    <source>
        <dbReference type="EMBL" id="TKJ41007.1"/>
    </source>
</evidence>
<dbReference type="GO" id="GO:0043190">
    <property type="term" value="C:ATP-binding cassette (ABC) transporter complex"/>
    <property type="evidence" value="ECO:0007669"/>
    <property type="project" value="TreeGrafter"/>
</dbReference>
<keyword evidence="6" id="KW-0067">ATP-binding</keyword>
<keyword evidence="7" id="KW-1278">Translocase</keyword>
<evidence type="ECO:0000256" key="5">
    <source>
        <dbReference type="ARBA" id="ARBA00022741"/>
    </source>
</evidence>
<proteinExistence type="inferred from homology"/>
<dbReference type="GO" id="GO:0005524">
    <property type="term" value="F:ATP binding"/>
    <property type="evidence" value="ECO:0007669"/>
    <property type="project" value="UniProtKB-KW"/>
</dbReference>
<evidence type="ECO:0000256" key="8">
    <source>
        <dbReference type="ARBA" id="ARBA00023136"/>
    </source>
</evidence>
<dbReference type="FunFam" id="3.40.50.300:FF:000224">
    <property type="entry name" value="Energy-coupling factor transporter ATP-binding protein EcfA"/>
    <property type="match status" value="1"/>
</dbReference>
<dbReference type="AlphaFoldDB" id="A0A532V1Y7"/>
<dbReference type="InterPro" id="IPR017871">
    <property type="entry name" value="ABC_transporter-like_CS"/>
</dbReference>
<evidence type="ECO:0000256" key="3">
    <source>
        <dbReference type="ARBA" id="ARBA00022448"/>
    </source>
</evidence>
<dbReference type="CDD" id="cd03225">
    <property type="entry name" value="ABC_cobalt_CbiO_domain1"/>
    <property type="match status" value="1"/>
</dbReference>
<keyword evidence="4" id="KW-1003">Cell membrane</keyword>
<name>A0A532V1Y7_UNCL8</name>
<comment type="subcellular location">
    <subcellularLocation>
        <location evidence="1">Cell membrane</location>
    </subcellularLocation>
</comment>
<evidence type="ECO:0000256" key="7">
    <source>
        <dbReference type="ARBA" id="ARBA00022967"/>
    </source>
</evidence>
<dbReference type="Pfam" id="PF00005">
    <property type="entry name" value="ABC_tran"/>
    <property type="match status" value="1"/>
</dbReference>
<comment type="caution">
    <text evidence="10">The sequence shown here is derived from an EMBL/GenBank/DDBJ whole genome shotgun (WGS) entry which is preliminary data.</text>
</comment>
<comment type="similarity">
    <text evidence="2">Belongs to the ABC transporter superfamily.</text>
</comment>
<organism evidence="10 11">
    <name type="scientific">candidate division LCP-89 bacterium B3_LCP</name>
    <dbReference type="NCBI Taxonomy" id="2012998"/>
    <lineage>
        <taxon>Bacteria</taxon>
        <taxon>Pseudomonadati</taxon>
        <taxon>Bacteria division LCP-89</taxon>
    </lineage>
</organism>
<dbReference type="PANTHER" id="PTHR43553:SF24">
    <property type="entry name" value="ENERGY-COUPLING FACTOR TRANSPORTER ATP-BINDING PROTEIN ECFA1"/>
    <property type="match status" value="1"/>
</dbReference>
<dbReference type="Gene3D" id="3.40.50.300">
    <property type="entry name" value="P-loop containing nucleotide triphosphate hydrolases"/>
    <property type="match status" value="1"/>
</dbReference>
<feature type="domain" description="ABC transporter" evidence="9">
    <location>
        <begin position="12"/>
        <end position="245"/>
    </location>
</feature>
<dbReference type="InterPro" id="IPR003593">
    <property type="entry name" value="AAA+_ATPase"/>
</dbReference>
<evidence type="ECO:0000256" key="2">
    <source>
        <dbReference type="ARBA" id="ARBA00005417"/>
    </source>
</evidence>
<dbReference type="GO" id="GO:0042626">
    <property type="term" value="F:ATPase-coupled transmembrane transporter activity"/>
    <property type="evidence" value="ECO:0007669"/>
    <property type="project" value="TreeGrafter"/>
</dbReference>
<accession>A0A532V1Y7</accession>
<evidence type="ECO:0000256" key="4">
    <source>
        <dbReference type="ARBA" id="ARBA00022475"/>
    </source>
</evidence>
<keyword evidence="5" id="KW-0547">Nucleotide-binding</keyword>
<dbReference type="SMART" id="SM00382">
    <property type="entry name" value="AAA"/>
    <property type="match status" value="1"/>
</dbReference>
<dbReference type="EMBL" id="NJBN01000003">
    <property type="protein sequence ID" value="TKJ41007.1"/>
    <property type="molecule type" value="Genomic_DNA"/>
</dbReference>
<gene>
    <name evidence="10" type="ORF">CEE37_04910</name>
</gene>
<dbReference type="PROSITE" id="PS50893">
    <property type="entry name" value="ABC_TRANSPORTER_2"/>
    <property type="match status" value="1"/>
</dbReference>
<evidence type="ECO:0000256" key="1">
    <source>
        <dbReference type="ARBA" id="ARBA00004236"/>
    </source>
</evidence>
<dbReference type="SUPFAM" id="SSF52540">
    <property type="entry name" value="P-loop containing nucleoside triphosphate hydrolases"/>
    <property type="match status" value="1"/>
</dbReference>
<evidence type="ECO:0000256" key="6">
    <source>
        <dbReference type="ARBA" id="ARBA00022840"/>
    </source>
</evidence>
<sequence>MISSTDLPPPCIHVENLKFSYPDTDKEALQGIDLQVPEGQCMAVLGSNGGGKSTLAKLIAGLLLPTAGRVSVFGNELSSSQNREAVAGRIGLVFQSPDEQMVATTVERELAFGPENLGLPSEEIRRRVDHLMNRFDLTEYANRSPHTLSGGEKQRLALASVLAMQPELLILDEVTSLLDPAGRQEIRNIIKELKRECTLILITQFPREALFADRLIVINDGRIVADDSPVLVFENLDKETASGIAPPLAFQLLNALNPANNPTENN</sequence>
<reference evidence="10 11" key="1">
    <citation type="submission" date="2017-06" db="EMBL/GenBank/DDBJ databases">
        <title>Novel microbial phyla capable of carbon fixation and sulfur reduction in deep-sea sediments.</title>
        <authorList>
            <person name="Huang J."/>
            <person name="Baker B."/>
            <person name="Wang Y."/>
        </authorList>
    </citation>
    <scope>NUCLEOTIDE SEQUENCE [LARGE SCALE GENOMIC DNA]</scope>
    <source>
        <strain evidence="10">B3_LCP</strain>
    </source>
</reference>
<evidence type="ECO:0000259" key="9">
    <source>
        <dbReference type="PROSITE" id="PS50893"/>
    </source>
</evidence>
<keyword evidence="8" id="KW-0472">Membrane</keyword>
<dbReference type="InterPro" id="IPR015856">
    <property type="entry name" value="ABC_transpr_CbiO/EcfA_su"/>
</dbReference>